<protein>
    <submittedName>
        <fullName evidence="1">Uncharacterized protein</fullName>
    </submittedName>
</protein>
<reference evidence="1" key="1">
    <citation type="journal article" date="2014" name="Int. J. Syst. Evol. Microbiol.">
        <title>Complete genome sequence of Corynebacterium casei LMG S-19264T (=DSM 44701T), isolated from a smear-ripened cheese.</title>
        <authorList>
            <consortium name="US DOE Joint Genome Institute (JGI-PGF)"/>
            <person name="Walter F."/>
            <person name="Albersmeier A."/>
            <person name="Kalinowski J."/>
            <person name="Ruckert C."/>
        </authorList>
    </citation>
    <scope>NUCLEOTIDE SEQUENCE</scope>
    <source>
        <strain evidence="1">JCM 31311</strain>
    </source>
</reference>
<proteinExistence type="predicted"/>
<dbReference type="RefSeq" id="WP_189093026.1">
    <property type="nucleotide sequence ID" value="NZ_BMQL01000052.1"/>
</dbReference>
<reference evidence="1" key="2">
    <citation type="submission" date="2020-09" db="EMBL/GenBank/DDBJ databases">
        <authorList>
            <person name="Sun Q."/>
            <person name="Ohkuma M."/>
        </authorList>
    </citation>
    <scope>NUCLEOTIDE SEQUENCE</scope>
    <source>
        <strain evidence="1">JCM 31311</strain>
    </source>
</reference>
<comment type="caution">
    <text evidence="1">The sequence shown here is derived from an EMBL/GenBank/DDBJ whole genome shotgun (WGS) entry which is preliminary data.</text>
</comment>
<evidence type="ECO:0000313" key="2">
    <source>
        <dbReference type="Proteomes" id="UP000603865"/>
    </source>
</evidence>
<keyword evidence="2" id="KW-1185">Reference proteome</keyword>
<evidence type="ECO:0000313" key="1">
    <source>
        <dbReference type="EMBL" id="GGR31454.1"/>
    </source>
</evidence>
<dbReference type="Proteomes" id="UP000603865">
    <property type="component" value="Unassembled WGS sequence"/>
</dbReference>
<accession>A0A918FES8</accession>
<sequence length="136" mass="14769">MIGTDQIAALLAPVSAHVLTPERIEEPLQGGKGGTERASLSKYLSDKAEGYVQLYELTPTFTYQGVYDTYLLTVDAVADTKAAAVTLAAACRKQLSSTPRRGGNITTFMPERVEALPGGIYRVTVQFEVRQARTEE</sequence>
<organism evidence="1 2">
    <name type="scientific">Deinococcus ruber</name>
    <dbReference type="NCBI Taxonomy" id="1848197"/>
    <lineage>
        <taxon>Bacteria</taxon>
        <taxon>Thermotogati</taxon>
        <taxon>Deinococcota</taxon>
        <taxon>Deinococci</taxon>
        <taxon>Deinococcales</taxon>
        <taxon>Deinococcaceae</taxon>
        <taxon>Deinococcus</taxon>
    </lineage>
</organism>
<gene>
    <name evidence="1" type="ORF">GCM10008957_47710</name>
</gene>
<dbReference type="EMBL" id="BMQL01000052">
    <property type="protein sequence ID" value="GGR31454.1"/>
    <property type="molecule type" value="Genomic_DNA"/>
</dbReference>
<name>A0A918FES8_9DEIO</name>
<dbReference type="AlphaFoldDB" id="A0A918FES8"/>